<feature type="domain" description="FAD-binding FR-type" evidence="1">
    <location>
        <begin position="11"/>
        <end position="112"/>
    </location>
</feature>
<dbReference type="InterPro" id="IPR017927">
    <property type="entry name" value="FAD-bd_FR_type"/>
</dbReference>
<organism evidence="2 3">
    <name type="scientific">Paenibacillus shunpengii</name>
    <dbReference type="NCBI Taxonomy" id="2054424"/>
    <lineage>
        <taxon>Bacteria</taxon>
        <taxon>Bacillati</taxon>
        <taxon>Bacillota</taxon>
        <taxon>Bacilli</taxon>
        <taxon>Bacillales</taxon>
        <taxon>Paenibacillaceae</taxon>
        <taxon>Paenibacillus</taxon>
    </lineage>
</organism>
<name>A0ABW5SMH4_9BACL</name>
<dbReference type="SUPFAM" id="SSF63380">
    <property type="entry name" value="Riboflavin synthase domain-like"/>
    <property type="match status" value="1"/>
</dbReference>
<dbReference type="InterPro" id="IPR050415">
    <property type="entry name" value="MRET"/>
</dbReference>
<evidence type="ECO:0000313" key="2">
    <source>
        <dbReference type="EMBL" id="MFD2700998.1"/>
    </source>
</evidence>
<evidence type="ECO:0000259" key="1">
    <source>
        <dbReference type="PROSITE" id="PS51384"/>
    </source>
</evidence>
<sequence>MGFIQDIRPVFNKTKIKLRDKIHEANDIYTFIFDKSDALNWKAGQHGVFNITHRKVANPTRPFSIASAPFENKIQLSMQISESPSEFKQAMLELEPGMEMDMRGPIGPMYVDTPQQPILFIAAGLGITPFRAILKDLANRNTYEAVYHLFYINHSEVFLYADELDELSSKHPSIRVQYYQDRNILYKDISNYATYQGNQGYYYVAGSQAMVGSISDLLRSNNIKKGHIKKDIFRGYKS</sequence>
<dbReference type="Pfam" id="PF00175">
    <property type="entry name" value="NAD_binding_1"/>
    <property type="match status" value="1"/>
</dbReference>
<accession>A0ABW5SMH4</accession>
<dbReference type="RefSeq" id="WP_076313889.1">
    <property type="nucleotide sequence ID" value="NZ_JBHUMJ010000002.1"/>
</dbReference>
<dbReference type="SUPFAM" id="SSF52343">
    <property type="entry name" value="Ferredoxin reductase-like, C-terminal NADP-linked domain"/>
    <property type="match status" value="1"/>
</dbReference>
<keyword evidence="3" id="KW-1185">Reference proteome</keyword>
<comment type="caution">
    <text evidence="2">The sequence shown here is derived from an EMBL/GenBank/DDBJ whole genome shotgun (WGS) entry which is preliminary data.</text>
</comment>
<dbReference type="Gene3D" id="3.40.50.80">
    <property type="entry name" value="Nucleotide-binding domain of ferredoxin-NADP reductase (FNR) module"/>
    <property type="match status" value="1"/>
</dbReference>
<dbReference type="PROSITE" id="PS51384">
    <property type="entry name" value="FAD_FR"/>
    <property type="match status" value="1"/>
</dbReference>
<dbReference type="Gene3D" id="2.40.30.10">
    <property type="entry name" value="Translation factors"/>
    <property type="match status" value="1"/>
</dbReference>
<dbReference type="PANTHER" id="PTHR47354">
    <property type="entry name" value="NADH OXIDOREDUCTASE HCR"/>
    <property type="match status" value="1"/>
</dbReference>
<dbReference type="InterPro" id="IPR001709">
    <property type="entry name" value="Flavoprot_Pyr_Nucl_cyt_Rdtase"/>
</dbReference>
<proteinExistence type="predicted"/>
<dbReference type="CDD" id="cd00322">
    <property type="entry name" value="FNR_like"/>
    <property type="match status" value="1"/>
</dbReference>
<dbReference type="Proteomes" id="UP001597540">
    <property type="component" value="Unassembled WGS sequence"/>
</dbReference>
<dbReference type="InterPro" id="IPR017938">
    <property type="entry name" value="Riboflavin_synthase-like_b-brl"/>
</dbReference>
<gene>
    <name evidence="2" type="ORF">ACFSVM_11015</name>
</gene>
<dbReference type="EMBL" id="JBHUMJ010000002">
    <property type="protein sequence ID" value="MFD2700998.1"/>
    <property type="molecule type" value="Genomic_DNA"/>
</dbReference>
<protein>
    <submittedName>
        <fullName evidence="2">FAD-dependent oxidoreductase</fullName>
    </submittedName>
</protein>
<reference evidence="3" key="1">
    <citation type="journal article" date="2019" name="Int. J. Syst. Evol. Microbiol.">
        <title>The Global Catalogue of Microorganisms (GCM) 10K type strain sequencing project: providing services to taxonomists for standard genome sequencing and annotation.</title>
        <authorList>
            <consortium name="The Broad Institute Genomics Platform"/>
            <consortium name="The Broad Institute Genome Sequencing Center for Infectious Disease"/>
            <person name="Wu L."/>
            <person name="Ma J."/>
        </authorList>
    </citation>
    <scope>NUCLEOTIDE SEQUENCE [LARGE SCALE GENOMIC DNA]</scope>
    <source>
        <strain evidence="3">KCTC 33849</strain>
    </source>
</reference>
<dbReference type="PANTHER" id="PTHR47354:SF5">
    <property type="entry name" value="PROTEIN RFBI"/>
    <property type="match status" value="1"/>
</dbReference>
<dbReference type="PRINTS" id="PR00371">
    <property type="entry name" value="FPNCR"/>
</dbReference>
<dbReference type="PRINTS" id="PR00410">
    <property type="entry name" value="PHEHYDRXLASE"/>
</dbReference>
<dbReference type="InterPro" id="IPR039261">
    <property type="entry name" value="FNR_nucleotide-bd"/>
</dbReference>
<evidence type="ECO:0000313" key="3">
    <source>
        <dbReference type="Proteomes" id="UP001597540"/>
    </source>
</evidence>
<dbReference type="InterPro" id="IPR001433">
    <property type="entry name" value="OxRdtase_FAD/NAD-bd"/>
</dbReference>